<feature type="domain" description="Pyridoxamine 5'-phosphate oxidase N-terminal" evidence="1">
    <location>
        <begin position="2"/>
        <end position="89"/>
    </location>
</feature>
<dbReference type="InterPro" id="IPR012349">
    <property type="entry name" value="Split_barrel_FMN-bd"/>
</dbReference>
<dbReference type="PANTHER" id="PTHR34818">
    <property type="entry name" value="PROTEIN BLI-3"/>
    <property type="match status" value="1"/>
</dbReference>
<comment type="caution">
    <text evidence="2">The sequence shown here is derived from an EMBL/GenBank/DDBJ whole genome shotgun (WGS) entry which is preliminary data.</text>
</comment>
<organism evidence="2 3">
    <name type="scientific">Clostridium neuense</name>
    <dbReference type="NCBI Taxonomy" id="1728934"/>
    <lineage>
        <taxon>Bacteria</taxon>
        <taxon>Bacillati</taxon>
        <taxon>Bacillota</taxon>
        <taxon>Clostridia</taxon>
        <taxon>Eubacteriales</taxon>
        <taxon>Clostridiaceae</taxon>
        <taxon>Clostridium</taxon>
    </lineage>
</organism>
<dbReference type="EMBL" id="JBJIAA010000008">
    <property type="protein sequence ID" value="MFL0251033.1"/>
    <property type="molecule type" value="Genomic_DNA"/>
</dbReference>
<dbReference type="InterPro" id="IPR011576">
    <property type="entry name" value="Pyridox_Oxase_N"/>
</dbReference>
<name>A0ABW8THV4_9CLOT</name>
<sequence>MEEVLKFLKENPVFYLATVEGDQPRVRPFGAVAEFEGKLYICTNNTKKVFKQIEKNSKVEICGMGKGGSWLRIEANCIADERKEAKEKMLSDNPGLKNMYSVDDGIFEVLYLKDATATFASMKGEPKIVKF</sequence>
<gene>
    <name evidence="2" type="ORF">ACJDT4_11420</name>
</gene>
<accession>A0ABW8THV4</accession>
<dbReference type="RefSeq" id="WP_406787689.1">
    <property type="nucleotide sequence ID" value="NZ_JBJIAA010000008.1"/>
</dbReference>
<evidence type="ECO:0000313" key="2">
    <source>
        <dbReference type="EMBL" id="MFL0251033.1"/>
    </source>
</evidence>
<protein>
    <submittedName>
        <fullName evidence="2">Pyridoxamine 5'-phosphate oxidase family protein</fullName>
    </submittedName>
</protein>
<proteinExistence type="predicted"/>
<dbReference type="Gene3D" id="2.30.110.10">
    <property type="entry name" value="Electron Transport, Fmn-binding Protein, Chain A"/>
    <property type="match status" value="1"/>
</dbReference>
<dbReference type="Proteomes" id="UP001623592">
    <property type="component" value="Unassembled WGS sequence"/>
</dbReference>
<evidence type="ECO:0000259" key="1">
    <source>
        <dbReference type="Pfam" id="PF01243"/>
    </source>
</evidence>
<dbReference type="PANTHER" id="PTHR34818:SF1">
    <property type="entry name" value="PROTEIN BLI-3"/>
    <property type="match status" value="1"/>
</dbReference>
<evidence type="ECO:0000313" key="3">
    <source>
        <dbReference type="Proteomes" id="UP001623592"/>
    </source>
</evidence>
<dbReference type="InterPro" id="IPR052917">
    <property type="entry name" value="Stress-Dev_Protein"/>
</dbReference>
<dbReference type="SUPFAM" id="SSF50475">
    <property type="entry name" value="FMN-binding split barrel"/>
    <property type="match status" value="1"/>
</dbReference>
<dbReference type="Pfam" id="PF01243">
    <property type="entry name" value="PNPOx_N"/>
    <property type="match status" value="1"/>
</dbReference>
<keyword evidence="3" id="KW-1185">Reference proteome</keyword>
<reference evidence="2 3" key="1">
    <citation type="submission" date="2024-11" db="EMBL/GenBank/DDBJ databases">
        <authorList>
            <person name="Heng Y.C."/>
            <person name="Lim A.C.H."/>
            <person name="Lee J.K.Y."/>
            <person name="Kittelmann S."/>
        </authorList>
    </citation>
    <scope>NUCLEOTIDE SEQUENCE [LARGE SCALE GENOMIC DNA]</scope>
    <source>
        <strain evidence="2 3">WILCCON 0114</strain>
    </source>
</reference>